<feature type="transmembrane region" description="Helical" evidence="5">
    <location>
        <begin position="7"/>
        <end position="23"/>
    </location>
</feature>
<dbReference type="EMBL" id="CP002498">
    <property type="protein sequence ID" value="AET38207.1"/>
    <property type="molecule type" value="Genomic_DNA"/>
</dbReference>
<dbReference type="GO" id="GO:0016020">
    <property type="term" value="C:membrane"/>
    <property type="evidence" value="ECO:0007669"/>
    <property type="project" value="UniProtKB-SubCell"/>
</dbReference>
<keyword evidence="4 5" id="KW-0472">Membrane</keyword>
<sequence>MRRRGYYWLLYTVLLFGLFHIVIHRDTTGSRIPFPSTISLNIVKPEIKFPSKEYFHSFYFNWKFETDTLATYEFLNETPTLYDFVLGSNLINRIRSIKTLQDLTEGLESYEFDPRITLAVYFREILLDVRRNKKLPFSWYDWKDLGSQLNKFINLKSKDRPKCDFVINHMFPKDQLVRLEGLTRSHIFEFGRDAYYSSVESNKAVDTKRYCINKQQGMLCPGFEVKEVYEDSRPESLALQVASYLLNYGVRPLSISIILADMGVLQVEIEQGKKHSPFGMNELFQKYIAGMEPSKNLTFNHLYLFDLLRRFFGKQKTASNLEFLREIPKESFDFDLDSAIQELELSEKRQRLSIHDSNYLKSLKYSKTKGATKYTHFRSPITFQHDYKGQSKHMDIRFFSGLIPSNWDKLTALNSLIRSWFQFMNSQHFTSWLIRGSLYSYLNNARQFPWDDGFKVHMPLNELTKLARKFNQSLIVQNPREGNGRFFLDISPVMIAAGFQGNGYIDARFIDVDTGLYVGISSVQFTSYCIKNERIINNLLENIEQTFGVTGNIVDVFSEIKKYEGTDKMLQFNRENNLLSYKNQELFRLDDISPLRLSVYHGVATYVVNHPLKVLRDRYVVSRYFYGGRMKYFRYRYFPEPAMWLDFKDISNLIGSVDLIGGLTFKAVEELAYKMASGSGNLHQTLIEWINSYELSKYRMLELSVQVDENLSIEQKYNMLEALTTDMMPSKSPFKDPFLDRYQRRMWQKLAKSMFSIGFRPSDLLDQSVIDFDTARFHHLRDVINTTLNETATKFLEKIYNNELIYNFSKVQPVFWIKKHHNEDDNYRRRQPFVRDFGLDNNNSNDD</sequence>
<accession>G8JPU9</accession>
<evidence type="ECO:0000256" key="4">
    <source>
        <dbReference type="ARBA" id="ARBA00023136"/>
    </source>
</evidence>
<dbReference type="OrthoDB" id="444255at2759"/>
<reference evidence="8" key="1">
    <citation type="journal article" date="2012" name="G3 (Bethesda)">
        <title>Pichia sorbitophila, an interspecies yeast hybrid reveals early steps of genome resolution following polyploidization.</title>
        <authorList>
            <person name="Leh Louis V."/>
            <person name="Despons L."/>
            <person name="Friedrich A."/>
            <person name="Martin T."/>
            <person name="Durrens P."/>
            <person name="Casaregola S."/>
            <person name="Neuveglise C."/>
            <person name="Fairhead C."/>
            <person name="Marck C."/>
            <person name="Cruz J.A."/>
            <person name="Straub M.L."/>
            <person name="Kugler V."/>
            <person name="Sacerdot C."/>
            <person name="Uzunov Z."/>
            <person name="Thierry A."/>
            <person name="Weiss S."/>
            <person name="Bleykasten C."/>
            <person name="De Montigny J."/>
            <person name="Jacques N."/>
            <person name="Jung P."/>
            <person name="Lemaire M."/>
            <person name="Mallet S."/>
            <person name="Morel G."/>
            <person name="Richard G.F."/>
            <person name="Sarkar A."/>
            <person name="Savel G."/>
            <person name="Schacherer J."/>
            <person name="Seret M.L."/>
            <person name="Talla E."/>
            <person name="Samson G."/>
            <person name="Jubin C."/>
            <person name="Poulain J."/>
            <person name="Vacherie B."/>
            <person name="Barbe V."/>
            <person name="Pelletier E."/>
            <person name="Sherman D.J."/>
            <person name="Westhof E."/>
            <person name="Weissenbach J."/>
            <person name="Baret P.V."/>
            <person name="Wincker P."/>
            <person name="Gaillardin C."/>
            <person name="Dujon B."/>
            <person name="Souciet J.L."/>
        </authorList>
    </citation>
    <scope>NUCLEOTIDE SEQUENCE [LARGE SCALE GENOMIC DNA]</scope>
    <source>
        <strain evidence="8">CBS 270.75 / DBVPG 7215 / KCTC 17166 / NRRL Y-17582</strain>
    </source>
</reference>
<gene>
    <name evidence="7" type="ordered locus">Ecym_2484</name>
</gene>
<dbReference type="InterPro" id="IPR007074">
    <property type="entry name" value="LicD/FKTN/FKRP_NTP_transf"/>
</dbReference>
<comment type="subcellular location">
    <subcellularLocation>
        <location evidence="1">Membrane</location>
        <topology evidence="1">Single-pass membrane protein</topology>
    </subcellularLocation>
</comment>
<keyword evidence="3 5" id="KW-1133">Transmembrane helix</keyword>
<organism evidence="7 8">
    <name type="scientific">Eremothecium cymbalariae (strain CBS 270.75 / DBVPG 7215 / KCTC 17166 / NRRL Y-17582)</name>
    <name type="common">Yeast</name>
    <dbReference type="NCBI Taxonomy" id="931890"/>
    <lineage>
        <taxon>Eukaryota</taxon>
        <taxon>Fungi</taxon>
        <taxon>Dikarya</taxon>
        <taxon>Ascomycota</taxon>
        <taxon>Saccharomycotina</taxon>
        <taxon>Saccharomycetes</taxon>
        <taxon>Saccharomycetales</taxon>
        <taxon>Saccharomycetaceae</taxon>
        <taxon>Eremothecium</taxon>
    </lineage>
</organism>
<protein>
    <recommendedName>
        <fullName evidence="6">LicD/FKTN/FKRP nucleotidyltransferase domain-containing protein</fullName>
    </recommendedName>
</protein>
<keyword evidence="8" id="KW-1185">Reference proteome</keyword>
<dbReference type="GeneID" id="11468250"/>
<dbReference type="HOGENOM" id="CLU_008074_0_0_1"/>
<dbReference type="OMA" id="MLNGVPC"/>
<dbReference type="InParanoid" id="G8JPU9"/>
<evidence type="ECO:0000256" key="3">
    <source>
        <dbReference type="ARBA" id="ARBA00022989"/>
    </source>
</evidence>
<evidence type="ECO:0000313" key="8">
    <source>
        <dbReference type="Proteomes" id="UP000006790"/>
    </source>
</evidence>
<dbReference type="KEGG" id="erc:Ecym_2484"/>
<proteinExistence type="predicted"/>
<evidence type="ECO:0000256" key="1">
    <source>
        <dbReference type="ARBA" id="ARBA00004167"/>
    </source>
</evidence>
<dbReference type="eggNOG" id="ENOG502SMC7">
    <property type="taxonomic scope" value="Eukaryota"/>
</dbReference>
<keyword evidence="2 5" id="KW-0812">Transmembrane</keyword>
<dbReference type="STRING" id="931890.G8JPU9"/>
<dbReference type="PANTHER" id="PTHR15407">
    <property type="entry name" value="FUKUTIN-RELATED"/>
    <property type="match status" value="1"/>
</dbReference>
<dbReference type="InterPro" id="IPR009644">
    <property type="entry name" value="FKTN/MNN4/W02B3.4-1"/>
</dbReference>
<evidence type="ECO:0000313" key="7">
    <source>
        <dbReference type="EMBL" id="AET38207.1"/>
    </source>
</evidence>
<feature type="domain" description="LicD/FKTN/FKRP nucleotidyltransferase" evidence="6">
    <location>
        <begin position="429"/>
        <end position="527"/>
    </location>
</feature>
<dbReference type="GO" id="GO:0009100">
    <property type="term" value="P:glycoprotein metabolic process"/>
    <property type="evidence" value="ECO:0007669"/>
    <property type="project" value="UniProtKB-ARBA"/>
</dbReference>
<name>G8JPU9_ERECY</name>
<evidence type="ECO:0000256" key="2">
    <source>
        <dbReference type="ARBA" id="ARBA00022692"/>
    </source>
</evidence>
<dbReference type="Pfam" id="PF04991">
    <property type="entry name" value="LicD"/>
    <property type="match status" value="1"/>
</dbReference>
<dbReference type="Proteomes" id="UP000006790">
    <property type="component" value="Chromosome 2"/>
</dbReference>
<dbReference type="AlphaFoldDB" id="G8JPU9"/>
<evidence type="ECO:0000259" key="6">
    <source>
        <dbReference type="Pfam" id="PF04991"/>
    </source>
</evidence>
<dbReference type="RefSeq" id="XP_003645024.1">
    <property type="nucleotide sequence ID" value="XM_003644976.1"/>
</dbReference>
<dbReference type="PANTHER" id="PTHR15407:SF28">
    <property type="entry name" value="RIBITOL-5-PHOSPHATE TRANSFERASE FKTN"/>
    <property type="match status" value="1"/>
</dbReference>
<evidence type="ECO:0000256" key="5">
    <source>
        <dbReference type="SAM" id="Phobius"/>
    </source>
</evidence>